<feature type="transmembrane region" description="Helical" evidence="2">
    <location>
        <begin position="209"/>
        <end position="229"/>
    </location>
</feature>
<feature type="region of interest" description="Disordered" evidence="1">
    <location>
        <begin position="1"/>
        <end position="27"/>
    </location>
</feature>
<dbReference type="PANTHER" id="PTHR30569">
    <property type="entry name" value="CYTOSINE TRANSPORTER CODB"/>
    <property type="match status" value="1"/>
</dbReference>
<evidence type="ECO:0000256" key="1">
    <source>
        <dbReference type="SAM" id="MobiDB-lite"/>
    </source>
</evidence>
<proteinExistence type="predicted"/>
<protein>
    <recommendedName>
        <fullName evidence="5">Allantoin permease</fullName>
    </recommendedName>
</protein>
<evidence type="ECO:0008006" key="5">
    <source>
        <dbReference type="Google" id="ProtNLM"/>
    </source>
</evidence>
<sequence>MAGIIQPKNKGHDISATPSDPNQELVSNEDRATKGSLTMAWWGVCSAMFYLVIGIAMAENYGTKNAIIGLLISCVAYGIINGIITRYAIRTGMSVALFSRVLFGHKGAALATLIFFATAMYYAVFEGSVIAVTFSQTYPSVPYWIAALIVVAYSVPMIMGSVQNWLDKLNGVLLPFYIIGLIAAVVMATNEYGYSSAWLSLGPEEALPFGWWNVAVYYMGIWVLMMYTFDYARYGKQEDSKFLSWFNFGIPFYLVAFFLSGLAGIYLVSTIPLEGALSEVSITLGLVKLMGVFGLIFVVITQTRINTANYLLATTNLQAFLKDTINIQIPKFVGALLIGTFIFVLMLLDVFAYLLQALAYQGVFVVAWVAIALTHILYPKREDIFGAVPVIDPQRLPAFDKSGLVAWIAASIVGIVLMNLGGSWVNWYATLTFITATVLYAILMPKTQQHVLQLTPKPTVS</sequence>
<dbReference type="EMBL" id="JBDGHN010000002">
    <property type="protein sequence ID" value="MEN2751488.1"/>
    <property type="molecule type" value="Genomic_DNA"/>
</dbReference>
<dbReference type="PANTHER" id="PTHR30569:SF0">
    <property type="entry name" value="CYTOSINE PERMEASE"/>
    <property type="match status" value="1"/>
</dbReference>
<feature type="transmembrane region" description="Helical" evidence="2">
    <location>
        <begin position="280"/>
        <end position="300"/>
    </location>
</feature>
<feature type="transmembrane region" description="Helical" evidence="2">
    <location>
        <begin position="398"/>
        <end position="418"/>
    </location>
</feature>
<evidence type="ECO:0000313" key="3">
    <source>
        <dbReference type="EMBL" id="MEN2751488.1"/>
    </source>
</evidence>
<dbReference type="RefSeq" id="WP_345832185.1">
    <property type="nucleotide sequence ID" value="NZ_JBDGHN010000002.1"/>
</dbReference>
<dbReference type="Proteomes" id="UP001461960">
    <property type="component" value="Unassembled WGS sequence"/>
</dbReference>
<name>A0ABU9X7V4_9GAMM</name>
<keyword evidence="2" id="KW-0472">Membrane</keyword>
<comment type="caution">
    <text evidence="3">The sequence shown here is derived from an EMBL/GenBank/DDBJ whole genome shotgun (WGS) entry which is preliminary data.</text>
</comment>
<feature type="transmembrane region" description="Helical" evidence="2">
    <location>
        <begin position="169"/>
        <end position="189"/>
    </location>
</feature>
<gene>
    <name evidence="3" type="ORF">AAIR29_07555</name>
</gene>
<feature type="transmembrane region" description="Helical" evidence="2">
    <location>
        <begin position="101"/>
        <end position="123"/>
    </location>
</feature>
<keyword evidence="2" id="KW-0812">Transmembrane</keyword>
<feature type="transmembrane region" description="Helical" evidence="2">
    <location>
        <begin position="332"/>
        <end position="352"/>
    </location>
</feature>
<reference evidence="3 4" key="1">
    <citation type="submission" date="2024-05" db="EMBL/GenBank/DDBJ databases">
        <authorList>
            <person name="Kim H.-Y."/>
            <person name="Kim E."/>
            <person name="Cai Y."/>
            <person name="Yang S.-M."/>
            <person name="Lee W."/>
        </authorList>
    </citation>
    <scope>NUCLEOTIDE SEQUENCE [LARGE SCALE GENOMIC DNA]</scope>
    <source>
        <strain evidence="3 4">FBL11</strain>
    </source>
</reference>
<feature type="transmembrane region" description="Helical" evidence="2">
    <location>
        <begin position="424"/>
        <end position="443"/>
    </location>
</feature>
<keyword evidence="2" id="KW-1133">Transmembrane helix</keyword>
<feature type="transmembrane region" description="Helical" evidence="2">
    <location>
        <begin position="40"/>
        <end position="61"/>
    </location>
</feature>
<feature type="transmembrane region" description="Helical" evidence="2">
    <location>
        <begin position="143"/>
        <end position="162"/>
    </location>
</feature>
<feature type="transmembrane region" description="Helical" evidence="2">
    <location>
        <begin position="67"/>
        <end position="89"/>
    </location>
</feature>
<dbReference type="InterPro" id="IPR030191">
    <property type="entry name" value="CodB"/>
</dbReference>
<feature type="transmembrane region" description="Helical" evidence="2">
    <location>
        <begin position="250"/>
        <end position="268"/>
    </location>
</feature>
<evidence type="ECO:0000313" key="4">
    <source>
        <dbReference type="Proteomes" id="UP001461960"/>
    </source>
</evidence>
<accession>A0ABU9X7V4</accession>
<organism evidence="3 4">
    <name type="scientific">Psychrobacter saeujeotis</name>
    <dbReference type="NCBI Taxonomy" id="3143436"/>
    <lineage>
        <taxon>Bacteria</taxon>
        <taxon>Pseudomonadati</taxon>
        <taxon>Pseudomonadota</taxon>
        <taxon>Gammaproteobacteria</taxon>
        <taxon>Moraxellales</taxon>
        <taxon>Moraxellaceae</taxon>
        <taxon>Psychrobacter</taxon>
    </lineage>
</organism>
<keyword evidence="4" id="KW-1185">Reference proteome</keyword>
<feature type="compositionally biased region" description="Polar residues" evidence="1">
    <location>
        <begin position="16"/>
        <end position="26"/>
    </location>
</feature>
<evidence type="ECO:0000256" key="2">
    <source>
        <dbReference type="SAM" id="Phobius"/>
    </source>
</evidence>
<dbReference type="Gene3D" id="1.10.4160.10">
    <property type="entry name" value="Hydantoin permease"/>
    <property type="match status" value="1"/>
</dbReference>
<feature type="transmembrane region" description="Helical" evidence="2">
    <location>
        <begin position="358"/>
        <end position="378"/>
    </location>
</feature>